<comment type="similarity">
    <text evidence="3 8 10">Belongs to the peptidase S33 family.</text>
</comment>
<evidence type="ECO:0000256" key="3">
    <source>
        <dbReference type="ARBA" id="ARBA00010088"/>
    </source>
</evidence>
<accession>A0A168RDT7</accession>
<keyword evidence="7 8" id="KW-0378">Hydrolase</keyword>
<feature type="active site" evidence="9">
    <location>
        <position position="268"/>
    </location>
</feature>
<name>A0A168RDT7_9BACT</name>
<dbReference type="EC" id="3.4.11.5" evidence="8 10"/>
<evidence type="ECO:0000313" key="13">
    <source>
        <dbReference type="Proteomes" id="UP000076983"/>
    </source>
</evidence>
<dbReference type="GO" id="GO:0006508">
    <property type="term" value="P:proteolysis"/>
    <property type="evidence" value="ECO:0007669"/>
    <property type="project" value="UniProtKB-KW"/>
</dbReference>
<dbReference type="InterPro" id="IPR000073">
    <property type="entry name" value="AB_hydrolase_1"/>
</dbReference>
<dbReference type="PIRSF" id="PIRSF006431">
    <property type="entry name" value="Pept_S33"/>
    <property type="match status" value="1"/>
</dbReference>
<dbReference type="InterPro" id="IPR005944">
    <property type="entry name" value="Pro_iminopeptidase"/>
</dbReference>
<organism evidence="12 13">
    <name type="scientific">Mycoplasmopsis gallinarum</name>
    <dbReference type="NCBI Taxonomy" id="29557"/>
    <lineage>
        <taxon>Bacteria</taxon>
        <taxon>Bacillati</taxon>
        <taxon>Mycoplasmatota</taxon>
        <taxon>Mycoplasmoidales</taxon>
        <taxon>Metamycoplasmataceae</taxon>
        <taxon>Mycoplasmopsis</taxon>
    </lineage>
</organism>
<dbReference type="OrthoDB" id="53505at2"/>
<dbReference type="PANTHER" id="PTHR43722:SF1">
    <property type="entry name" value="PROLINE IMINOPEPTIDASE"/>
    <property type="match status" value="1"/>
</dbReference>
<evidence type="ECO:0000256" key="7">
    <source>
        <dbReference type="ARBA" id="ARBA00022801"/>
    </source>
</evidence>
<comment type="subcellular location">
    <subcellularLocation>
        <location evidence="2 8">Cytoplasm</location>
    </subcellularLocation>
</comment>
<dbReference type="GO" id="GO:0004177">
    <property type="term" value="F:aminopeptidase activity"/>
    <property type="evidence" value="ECO:0007669"/>
    <property type="project" value="UniProtKB-UniRule"/>
</dbReference>
<feature type="active site" description="Nucleophile" evidence="9">
    <location>
        <position position="114"/>
    </location>
</feature>
<dbReference type="InterPro" id="IPR002410">
    <property type="entry name" value="Peptidase_S33"/>
</dbReference>
<evidence type="ECO:0000256" key="9">
    <source>
        <dbReference type="PIRSR" id="PIRSR006431-1"/>
    </source>
</evidence>
<dbReference type="Pfam" id="PF00561">
    <property type="entry name" value="Abhydrolase_1"/>
    <property type="match status" value="1"/>
</dbReference>
<dbReference type="RefSeq" id="WP_063626152.1">
    <property type="nucleotide sequence ID" value="NZ_LVLH01000033.1"/>
</dbReference>
<comment type="catalytic activity">
    <reaction evidence="1 8 10">
        <text>Release of N-terminal proline from a peptide.</text>
        <dbReference type="EC" id="3.4.11.5"/>
    </reaction>
</comment>
<feature type="active site" description="Proton donor" evidence="9">
    <location>
        <position position="296"/>
    </location>
</feature>
<evidence type="ECO:0000256" key="5">
    <source>
        <dbReference type="ARBA" id="ARBA00022490"/>
    </source>
</evidence>
<feature type="domain" description="AB hydrolase-1" evidence="11">
    <location>
        <begin position="39"/>
        <end position="296"/>
    </location>
</feature>
<comment type="caution">
    <text evidence="12">The sequence shown here is derived from an EMBL/GenBank/DDBJ whole genome shotgun (WGS) entry which is preliminary data.</text>
</comment>
<dbReference type="NCBIfam" id="TIGR01249">
    <property type="entry name" value="pro_imino_pep_1"/>
    <property type="match status" value="1"/>
</dbReference>
<keyword evidence="6 8" id="KW-0645">Protease</keyword>
<protein>
    <recommendedName>
        <fullName evidence="8 10">Proline iminopeptidase</fullName>
        <shortName evidence="8">PIP</shortName>
        <ecNumber evidence="8 10">3.4.11.5</ecNumber>
    </recommendedName>
    <alternativeName>
        <fullName evidence="8">Prolyl aminopeptidase</fullName>
    </alternativeName>
</protein>
<keyword evidence="5 8" id="KW-0963">Cytoplasm</keyword>
<dbReference type="SUPFAM" id="SSF53474">
    <property type="entry name" value="alpha/beta-Hydrolases"/>
    <property type="match status" value="1"/>
</dbReference>
<dbReference type="STRING" id="29557.MGALLINA_03620"/>
<sequence length="314" mass="36446">MQTYLKYLYPHLEPYETGYLATNSVHKIYYEISGNPKGKPIVYVHGGPGGGTSPISRRFFNPKKYKIVVFDQRGCGKSIPKLNLENNTTQDLVEDLENLRKHLSLKQVILFGGSWGTTLSLCYALKYPENVSHLILRGIFLARQSDVDWLYQEGASYLKPTEYERYKNVVLKNNLNPENLVASYHELMHHSNKAIREEALIEWTRWESALISVNKYKFKVDNLDAISEISLIENHFFYHQTFIPENYILDNINKIQHIPTYIVHGEYDLDCRPSGAYELHKSMPNSKLYLLPKTAHTQREYLIAKTLVKITDEI</sequence>
<dbReference type="Proteomes" id="UP000076983">
    <property type="component" value="Unassembled WGS sequence"/>
</dbReference>
<evidence type="ECO:0000256" key="2">
    <source>
        <dbReference type="ARBA" id="ARBA00004496"/>
    </source>
</evidence>
<dbReference type="PATRIC" id="fig|29557.3.peg.351"/>
<evidence type="ECO:0000256" key="10">
    <source>
        <dbReference type="RuleBase" id="RU003421"/>
    </source>
</evidence>
<dbReference type="AlphaFoldDB" id="A0A168RDT7"/>
<evidence type="ECO:0000256" key="1">
    <source>
        <dbReference type="ARBA" id="ARBA00001585"/>
    </source>
</evidence>
<evidence type="ECO:0000256" key="4">
    <source>
        <dbReference type="ARBA" id="ARBA00022438"/>
    </source>
</evidence>
<evidence type="ECO:0000256" key="6">
    <source>
        <dbReference type="ARBA" id="ARBA00022670"/>
    </source>
</evidence>
<keyword evidence="13" id="KW-1185">Reference proteome</keyword>
<reference evidence="12 13" key="1">
    <citation type="submission" date="2016-03" db="EMBL/GenBank/DDBJ databases">
        <title>Genome sequence of Mycoplasma gallinarum strain Mgn_IPT.</title>
        <authorList>
            <person name="Yacoub E."/>
            <person name="Sirand-Pugnet P."/>
            <person name="Barre A."/>
            <person name="Maurier F."/>
            <person name="Blanchard A."/>
            <person name="Ben Abdelmoumen B.M."/>
        </authorList>
    </citation>
    <scope>NUCLEOTIDE SEQUENCE [LARGE SCALE GENOMIC DNA]</scope>
    <source>
        <strain evidence="12 13">Mgn_IPT</strain>
    </source>
</reference>
<dbReference type="PANTHER" id="PTHR43722">
    <property type="entry name" value="PROLINE IMINOPEPTIDASE"/>
    <property type="match status" value="1"/>
</dbReference>
<gene>
    <name evidence="12" type="primary">pip</name>
    <name evidence="12" type="ORF">MGALLINA_03620</name>
</gene>
<dbReference type="PRINTS" id="PR00793">
    <property type="entry name" value="PROAMNOPTASE"/>
</dbReference>
<dbReference type="Gene3D" id="3.40.50.1820">
    <property type="entry name" value="alpha/beta hydrolase"/>
    <property type="match status" value="1"/>
</dbReference>
<keyword evidence="4 8" id="KW-0031">Aminopeptidase</keyword>
<evidence type="ECO:0000313" key="12">
    <source>
        <dbReference type="EMBL" id="OAB48880.1"/>
    </source>
</evidence>
<dbReference type="GO" id="GO:0005737">
    <property type="term" value="C:cytoplasm"/>
    <property type="evidence" value="ECO:0007669"/>
    <property type="project" value="UniProtKB-SubCell"/>
</dbReference>
<dbReference type="EMBL" id="LVLH01000033">
    <property type="protein sequence ID" value="OAB48880.1"/>
    <property type="molecule type" value="Genomic_DNA"/>
</dbReference>
<dbReference type="PRINTS" id="PR00111">
    <property type="entry name" value="ABHYDROLASE"/>
</dbReference>
<proteinExistence type="inferred from homology"/>
<evidence type="ECO:0000259" key="11">
    <source>
        <dbReference type="Pfam" id="PF00561"/>
    </source>
</evidence>
<dbReference type="InterPro" id="IPR029058">
    <property type="entry name" value="AB_hydrolase_fold"/>
</dbReference>
<evidence type="ECO:0000256" key="8">
    <source>
        <dbReference type="PIRNR" id="PIRNR006431"/>
    </source>
</evidence>